<accession>A0A3D8SZX9</accession>
<dbReference type="Proteomes" id="UP000256328">
    <property type="component" value="Unassembled WGS sequence"/>
</dbReference>
<evidence type="ECO:0000313" key="1">
    <source>
        <dbReference type="EMBL" id="RDW91731.1"/>
    </source>
</evidence>
<proteinExistence type="predicted"/>
<sequence length="132" mass="14497">MDQVENVPQVGTPPTPAFEIIGGYADGPPSRVFGAYAIMSEFSSSCDTPNRDFGIAWYDITWDIRALELMLNEMVCAVAAKSVAKDKYDQTLLIYGTGLAVAMAAKESKTSEPYGPRQFLNSERHLKIALKE</sequence>
<comment type="caution">
    <text evidence="1">The sequence shown here is derived from an EMBL/GenBank/DDBJ whole genome shotgun (WGS) entry which is preliminary data.</text>
</comment>
<protein>
    <submittedName>
        <fullName evidence="1">Uncharacterized protein</fullName>
    </submittedName>
</protein>
<reference evidence="1 2" key="1">
    <citation type="journal article" date="2018" name="IMA Fungus">
        <title>IMA Genome-F 9: Draft genome sequence of Annulohypoxylon stygium, Aspergillus mulundensis, Berkeleyomyces basicola (syn. Thielaviopsis basicola), Ceratocystis smalleyi, two Cercospora beticola strains, Coleophoma cylindrospora, Fusarium fracticaudum, Phialophora cf. hyalina, and Morchella septimelata.</title>
        <authorList>
            <person name="Wingfield B.D."/>
            <person name="Bills G.F."/>
            <person name="Dong Y."/>
            <person name="Huang W."/>
            <person name="Nel W.J."/>
            <person name="Swalarsk-Parry B.S."/>
            <person name="Vaghefi N."/>
            <person name="Wilken P.M."/>
            <person name="An Z."/>
            <person name="de Beer Z.W."/>
            <person name="De Vos L."/>
            <person name="Chen L."/>
            <person name="Duong T.A."/>
            <person name="Gao Y."/>
            <person name="Hammerbacher A."/>
            <person name="Kikkert J.R."/>
            <person name="Li Y."/>
            <person name="Li H."/>
            <person name="Li K."/>
            <person name="Li Q."/>
            <person name="Liu X."/>
            <person name="Ma X."/>
            <person name="Naidoo K."/>
            <person name="Pethybridge S.J."/>
            <person name="Sun J."/>
            <person name="Steenkamp E.T."/>
            <person name="van der Nest M.A."/>
            <person name="van Wyk S."/>
            <person name="Wingfield M.J."/>
            <person name="Xiong C."/>
            <person name="Yue Q."/>
            <person name="Zhang X."/>
        </authorList>
    </citation>
    <scope>NUCLEOTIDE SEQUENCE [LARGE SCALE GENOMIC DNA]</scope>
    <source>
        <strain evidence="1 2">BP5796</strain>
    </source>
</reference>
<organism evidence="1 2">
    <name type="scientific">Coleophoma crateriformis</name>
    <dbReference type="NCBI Taxonomy" id="565419"/>
    <lineage>
        <taxon>Eukaryota</taxon>
        <taxon>Fungi</taxon>
        <taxon>Dikarya</taxon>
        <taxon>Ascomycota</taxon>
        <taxon>Pezizomycotina</taxon>
        <taxon>Leotiomycetes</taxon>
        <taxon>Helotiales</taxon>
        <taxon>Dermateaceae</taxon>
        <taxon>Coleophoma</taxon>
    </lineage>
</organism>
<gene>
    <name evidence="1" type="ORF">BP5796_02896</name>
</gene>
<dbReference type="AlphaFoldDB" id="A0A3D8SZX9"/>
<evidence type="ECO:0000313" key="2">
    <source>
        <dbReference type="Proteomes" id="UP000256328"/>
    </source>
</evidence>
<dbReference type="EMBL" id="PDLN01000003">
    <property type="protein sequence ID" value="RDW91731.1"/>
    <property type="molecule type" value="Genomic_DNA"/>
</dbReference>
<name>A0A3D8SZX9_9HELO</name>
<keyword evidence="2" id="KW-1185">Reference proteome</keyword>